<organism evidence="2 3">
    <name type="scientific">Curvularia kusanoi</name>
    <name type="common">Cochliobolus kusanoi</name>
    <dbReference type="NCBI Taxonomy" id="90978"/>
    <lineage>
        <taxon>Eukaryota</taxon>
        <taxon>Fungi</taxon>
        <taxon>Dikarya</taxon>
        <taxon>Ascomycota</taxon>
        <taxon>Pezizomycotina</taxon>
        <taxon>Dothideomycetes</taxon>
        <taxon>Pleosporomycetidae</taxon>
        <taxon>Pleosporales</taxon>
        <taxon>Pleosporineae</taxon>
        <taxon>Pleosporaceae</taxon>
        <taxon>Curvularia</taxon>
    </lineage>
</organism>
<dbReference type="AlphaFoldDB" id="A0A9P4T5V3"/>
<evidence type="ECO:0000313" key="3">
    <source>
        <dbReference type="Proteomes" id="UP000801428"/>
    </source>
</evidence>
<dbReference type="Proteomes" id="UP000801428">
    <property type="component" value="Unassembled WGS sequence"/>
</dbReference>
<dbReference type="EMBL" id="SWKU01000034">
    <property type="protein sequence ID" value="KAF2995211.1"/>
    <property type="molecule type" value="Genomic_DNA"/>
</dbReference>
<keyword evidence="3" id="KW-1185">Reference proteome</keyword>
<evidence type="ECO:0000313" key="2">
    <source>
        <dbReference type="EMBL" id="KAF2995211.1"/>
    </source>
</evidence>
<reference evidence="2" key="1">
    <citation type="submission" date="2019-04" db="EMBL/GenBank/DDBJ databases">
        <title>Sequencing of skin fungus with MAO and IRED activity.</title>
        <authorList>
            <person name="Marsaioli A.J."/>
            <person name="Bonatto J.M.C."/>
            <person name="Reis Junior O."/>
        </authorList>
    </citation>
    <scope>NUCLEOTIDE SEQUENCE</scope>
    <source>
        <strain evidence="2">30M1</strain>
    </source>
</reference>
<name>A0A9P4T5V3_CURKU</name>
<feature type="region of interest" description="Disordered" evidence="1">
    <location>
        <begin position="1"/>
        <end position="34"/>
    </location>
</feature>
<accession>A0A9P4T5V3</accession>
<sequence length="272" mass="30165">MASSAGTRRKRDVSPELGEPAPKVSKKEEAPNALSDLEQTVNEIFPDLLEKLDSVVLSAFQPTAPALQDDDAEQLVDYLESRFPGICELDATMVSRLHKSLRKYSSSLGLDDLLLFLQLSHDRNRPLAPEPIPQARVDSTVKQILREIIIINKTKKLTKRTQADDEDKVATLATILTAAQPFIREVKNRSEGPAYLSKHSGCTWNFVSPTSSMDDGLTLDDIHDSKLRKKTRKLQNVFLDTPVSILYEVLLEHGGSLEMASSSLRAGSEVEL</sequence>
<proteinExistence type="predicted"/>
<evidence type="ECO:0000256" key="1">
    <source>
        <dbReference type="SAM" id="MobiDB-lite"/>
    </source>
</evidence>
<comment type="caution">
    <text evidence="2">The sequence shown here is derived from an EMBL/GenBank/DDBJ whole genome shotgun (WGS) entry which is preliminary data.</text>
</comment>
<gene>
    <name evidence="2" type="ORF">E8E13_001629</name>
</gene>
<protein>
    <submittedName>
        <fullName evidence="2">Uncharacterized protein</fullName>
    </submittedName>
</protein>